<feature type="domain" description="AB hydrolase-1" evidence="2">
    <location>
        <begin position="30"/>
        <end position="258"/>
    </location>
</feature>
<keyword evidence="1 3" id="KW-0378">Hydrolase</keyword>
<evidence type="ECO:0000313" key="4">
    <source>
        <dbReference type="Proteomes" id="UP000721844"/>
    </source>
</evidence>
<dbReference type="Pfam" id="PF12697">
    <property type="entry name" value="Abhydrolase_6"/>
    <property type="match status" value="1"/>
</dbReference>
<dbReference type="PRINTS" id="PR00111">
    <property type="entry name" value="ABHYDROLASE"/>
</dbReference>
<keyword evidence="4" id="KW-1185">Reference proteome</keyword>
<dbReference type="InterPro" id="IPR029058">
    <property type="entry name" value="AB_hydrolase_fold"/>
</dbReference>
<evidence type="ECO:0000259" key="2">
    <source>
        <dbReference type="Pfam" id="PF12697"/>
    </source>
</evidence>
<dbReference type="Proteomes" id="UP000721844">
    <property type="component" value="Unassembled WGS sequence"/>
</dbReference>
<organism evidence="3 4">
    <name type="scientific">Acidisoma cellulosilyticum</name>
    <dbReference type="NCBI Taxonomy" id="2802395"/>
    <lineage>
        <taxon>Bacteria</taxon>
        <taxon>Pseudomonadati</taxon>
        <taxon>Pseudomonadota</taxon>
        <taxon>Alphaproteobacteria</taxon>
        <taxon>Acetobacterales</taxon>
        <taxon>Acidocellaceae</taxon>
        <taxon>Acidisoma</taxon>
    </lineage>
</organism>
<gene>
    <name evidence="3" type="ORF">ACELLULO517_22780</name>
</gene>
<reference evidence="3 4" key="1">
    <citation type="journal article" date="2021" name="Microorganisms">
        <title>Acidisoma silvae sp. nov. and Acidisomacellulosilytica sp. nov., Two Acidophilic Bacteria Isolated from Decaying Wood, Hydrolyzing Cellulose and Producing Poly-3-hydroxybutyrate.</title>
        <authorList>
            <person name="Mieszkin S."/>
            <person name="Pouder E."/>
            <person name="Uroz S."/>
            <person name="Simon-Colin C."/>
            <person name="Alain K."/>
        </authorList>
    </citation>
    <scope>NUCLEOTIDE SEQUENCE [LARGE SCALE GENOMIC DNA]</scope>
    <source>
        <strain evidence="3 4">HW T5.17</strain>
    </source>
</reference>
<dbReference type="PANTHER" id="PTHR43798:SF31">
    <property type="entry name" value="AB HYDROLASE SUPERFAMILY PROTEIN YCLE"/>
    <property type="match status" value="1"/>
</dbReference>
<dbReference type="InterPro" id="IPR000073">
    <property type="entry name" value="AB_hydrolase_1"/>
</dbReference>
<dbReference type="InterPro" id="IPR050266">
    <property type="entry name" value="AB_hydrolase_sf"/>
</dbReference>
<name>A0A963Z748_9PROT</name>
<proteinExistence type="predicted"/>
<dbReference type="SUPFAM" id="SSF53474">
    <property type="entry name" value="alpha/beta-Hydrolases"/>
    <property type="match status" value="1"/>
</dbReference>
<protein>
    <submittedName>
        <fullName evidence="3">Alpha/beta fold hydrolase</fullName>
    </submittedName>
</protein>
<evidence type="ECO:0000313" key="3">
    <source>
        <dbReference type="EMBL" id="MCB8883092.1"/>
    </source>
</evidence>
<comment type="caution">
    <text evidence="3">The sequence shown here is derived from an EMBL/GenBank/DDBJ whole genome shotgun (WGS) entry which is preliminary data.</text>
</comment>
<sequence>MSGTAKTAEWVDVAGKVLFAEVCGGGDATLLLIHEMGGTLHSWDRLVPLLQPFFRVVRYDVHGNGRSEAIRGPMNFRTAVQDAALLLERLGIEGPIIPIGCAVGGAIALGFAAAYPALCPAVVALAPSTSIPLARRAAAFARADKVEAEGLRTSIDESLMRSYPPILRTDRALFEQGRTMRLAANPRGFGAMMRMLIGLDMTSDFAALRCPALVLAGEYDQDRPPEHVATVAAAIRFAVFDVIPSGHFMAWQTPDLVASKVMSFLKQNIQYLPPQH</sequence>
<dbReference type="GO" id="GO:0016020">
    <property type="term" value="C:membrane"/>
    <property type="evidence" value="ECO:0007669"/>
    <property type="project" value="TreeGrafter"/>
</dbReference>
<evidence type="ECO:0000256" key="1">
    <source>
        <dbReference type="ARBA" id="ARBA00022801"/>
    </source>
</evidence>
<accession>A0A963Z748</accession>
<dbReference type="GO" id="GO:0016787">
    <property type="term" value="F:hydrolase activity"/>
    <property type="evidence" value="ECO:0007669"/>
    <property type="project" value="UniProtKB-KW"/>
</dbReference>
<dbReference type="AlphaFoldDB" id="A0A963Z748"/>
<dbReference type="Gene3D" id="3.40.50.1820">
    <property type="entry name" value="alpha/beta hydrolase"/>
    <property type="match status" value="1"/>
</dbReference>
<dbReference type="PANTHER" id="PTHR43798">
    <property type="entry name" value="MONOACYLGLYCEROL LIPASE"/>
    <property type="match status" value="1"/>
</dbReference>
<dbReference type="EMBL" id="JAESVA010000011">
    <property type="protein sequence ID" value="MCB8883092.1"/>
    <property type="molecule type" value="Genomic_DNA"/>
</dbReference>
<dbReference type="RefSeq" id="WP_227309749.1">
    <property type="nucleotide sequence ID" value="NZ_JAESVA010000011.1"/>
</dbReference>